<evidence type="ECO:0000313" key="2">
    <source>
        <dbReference type="Proteomes" id="UP000321570"/>
    </source>
</evidence>
<accession>A0A564ZCT9</accession>
<proteinExistence type="predicted"/>
<dbReference type="EMBL" id="CABIJS010000712">
    <property type="protein sequence ID" value="VUZ57189.1"/>
    <property type="molecule type" value="Genomic_DNA"/>
</dbReference>
<dbReference type="AlphaFoldDB" id="A0A564ZCT9"/>
<gene>
    <name evidence="1" type="ORF">WMSIL1_LOCUS14647</name>
</gene>
<evidence type="ECO:0000313" key="1">
    <source>
        <dbReference type="EMBL" id="VUZ57189.1"/>
    </source>
</evidence>
<organism evidence="1 2">
    <name type="scientific">Hymenolepis diminuta</name>
    <name type="common">Rat tapeworm</name>
    <dbReference type="NCBI Taxonomy" id="6216"/>
    <lineage>
        <taxon>Eukaryota</taxon>
        <taxon>Metazoa</taxon>
        <taxon>Spiralia</taxon>
        <taxon>Lophotrochozoa</taxon>
        <taxon>Platyhelminthes</taxon>
        <taxon>Cestoda</taxon>
        <taxon>Eucestoda</taxon>
        <taxon>Cyclophyllidea</taxon>
        <taxon>Hymenolepididae</taxon>
        <taxon>Hymenolepis</taxon>
    </lineage>
</organism>
<keyword evidence="2" id="KW-1185">Reference proteome</keyword>
<name>A0A564ZCT9_HYMDI</name>
<reference evidence="1 2" key="1">
    <citation type="submission" date="2019-07" db="EMBL/GenBank/DDBJ databases">
        <authorList>
            <person name="Jastrzebski P J."/>
            <person name="Paukszto L."/>
            <person name="Jastrzebski P J."/>
        </authorList>
    </citation>
    <scope>NUCLEOTIDE SEQUENCE [LARGE SCALE GENOMIC DNA]</scope>
    <source>
        <strain evidence="1 2">WMS-il1</strain>
    </source>
</reference>
<dbReference type="Proteomes" id="UP000321570">
    <property type="component" value="Unassembled WGS sequence"/>
</dbReference>
<protein>
    <submittedName>
        <fullName evidence="1">Uncharacterized protein</fullName>
    </submittedName>
</protein>
<sequence>MKLSQLWVLLELSQVWGLLELTCLFLQLDLQLGYCQQRLRPQIEAERVNDTFEW</sequence>